<dbReference type="PANTHER" id="PTHR19920:SF0">
    <property type="entry name" value="CYTOSOLIC IRON-SULFUR PROTEIN ASSEMBLY PROTEIN CIAO1-RELATED"/>
    <property type="match status" value="1"/>
</dbReference>
<dbReference type="GO" id="GO:0097361">
    <property type="term" value="C:cytosolic [4Fe-4S] assembly targeting complex"/>
    <property type="evidence" value="ECO:0007669"/>
    <property type="project" value="TreeGrafter"/>
</dbReference>
<dbReference type="GO" id="GO:0016226">
    <property type="term" value="P:iron-sulfur cluster assembly"/>
    <property type="evidence" value="ECO:0007669"/>
    <property type="project" value="TreeGrafter"/>
</dbReference>
<evidence type="ECO:0000313" key="2">
    <source>
        <dbReference type="Proteomes" id="UP000692954"/>
    </source>
</evidence>
<keyword evidence="2" id="KW-1185">Reference proteome</keyword>
<evidence type="ECO:0000313" key="1">
    <source>
        <dbReference type="EMBL" id="CAD8094056.1"/>
    </source>
</evidence>
<name>A0A8S1NVU8_9CILI</name>
<dbReference type="Proteomes" id="UP000692954">
    <property type="component" value="Unassembled WGS sequence"/>
</dbReference>
<proteinExistence type="predicted"/>
<dbReference type="PANTHER" id="PTHR19920">
    <property type="entry name" value="WD40 PROTEIN CIAO1"/>
    <property type="match status" value="1"/>
</dbReference>
<protein>
    <submittedName>
        <fullName evidence="1">Uncharacterized protein</fullName>
    </submittedName>
</protein>
<gene>
    <name evidence="1" type="ORF">PSON_ATCC_30995.1.T0610300</name>
</gene>
<dbReference type="OrthoDB" id="284782at2759"/>
<comment type="caution">
    <text evidence="1">The sequence shown here is derived from an EMBL/GenBank/DDBJ whole genome shotgun (WGS) entry which is preliminary data.</text>
</comment>
<dbReference type="AlphaFoldDB" id="A0A8S1NVU8"/>
<reference evidence="1" key="1">
    <citation type="submission" date="2021-01" db="EMBL/GenBank/DDBJ databases">
        <authorList>
            <consortium name="Genoscope - CEA"/>
            <person name="William W."/>
        </authorList>
    </citation>
    <scope>NUCLEOTIDE SEQUENCE</scope>
</reference>
<organism evidence="1 2">
    <name type="scientific">Paramecium sonneborni</name>
    <dbReference type="NCBI Taxonomy" id="65129"/>
    <lineage>
        <taxon>Eukaryota</taxon>
        <taxon>Sar</taxon>
        <taxon>Alveolata</taxon>
        <taxon>Ciliophora</taxon>
        <taxon>Intramacronucleata</taxon>
        <taxon>Oligohymenophorea</taxon>
        <taxon>Peniculida</taxon>
        <taxon>Parameciidae</taxon>
        <taxon>Paramecium</taxon>
    </lineage>
</organism>
<dbReference type="EMBL" id="CAJJDN010000061">
    <property type="protein sequence ID" value="CAD8094056.1"/>
    <property type="molecule type" value="Genomic_DNA"/>
</dbReference>
<sequence>MGSNFIKPKSTLTTTCYQLHTPKIKTTANCLNAIALNKEKNLLVTTCSKDITFYSIKKEQLKKMQQIVTHDHNITLNIFQNRKQFVIGSENKSIKIWSLNLLSNAKYIIKLKGNSTIYLVIHPYEDKFMYGSKEKAIKIWSQNPSWLSQQLDLGFIDKLKWQQINIFWLGQFNFDYGREKNKEWEVKQRISVDKWEHRLTFINDKVFSFQPVNIINRSWIGSTNLHLFIFESISGQYTLNKKITVSCSCQRCTSQSPQQYIPSKQILLIKNGHFLNLVQLKFVTSTKFECILAQAIEFSCESLLGTLSEDGYLLVSWNKSIYDIQIRILKP</sequence>
<accession>A0A8S1NVU8</accession>